<evidence type="ECO:0000256" key="2">
    <source>
        <dbReference type="ARBA" id="ARBA00022679"/>
    </source>
</evidence>
<evidence type="ECO:0000259" key="5">
    <source>
        <dbReference type="Pfam" id="PF08545"/>
    </source>
</evidence>
<accession>A0A117RH70</accession>
<dbReference type="Pfam" id="PF08541">
    <property type="entry name" value="ACP_syn_III_C"/>
    <property type="match status" value="1"/>
</dbReference>
<dbReference type="STRING" id="661399.AQJ67_43945"/>
<dbReference type="GO" id="GO:0044550">
    <property type="term" value="P:secondary metabolite biosynthetic process"/>
    <property type="evidence" value="ECO:0007669"/>
    <property type="project" value="TreeGrafter"/>
</dbReference>
<gene>
    <name evidence="6" type="ORF">AQJ67_43945</name>
</gene>
<dbReference type="AlphaFoldDB" id="A0A117RH70"/>
<evidence type="ECO:0000313" key="7">
    <source>
        <dbReference type="Proteomes" id="UP000053429"/>
    </source>
</evidence>
<evidence type="ECO:0000259" key="4">
    <source>
        <dbReference type="Pfam" id="PF08541"/>
    </source>
</evidence>
<keyword evidence="1" id="KW-0963">Cytoplasm</keyword>
<dbReference type="InterPro" id="IPR016039">
    <property type="entry name" value="Thiolase-like"/>
</dbReference>
<dbReference type="Pfam" id="PF08545">
    <property type="entry name" value="ACP_syn_III"/>
    <property type="match status" value="1"/>
</dbReference>
<feature type="domain" description="Beta-ketoacyl-[acyl-carrier-protein] synthase III N-terminal" evidence="5">
    <location>
        <begin position="112"/>
        <end position="187"/>
    </location>
</feature>
<dbReference type="RefSeq" id="WP_062725767.1">
    <property type="nucleotide sequence ID" value="NZ_KQ948955.1"/>
</dbReference>
<evidence type="ECO:0000256" key="1">
    <source>
        <dbReference type="ARBA" id="ARBA00022490"/>
    </source>
</evidence>
<protein>
    <submittedName>
        <fullName evidence="6">3-oxoacyl-ACP synthase</fullName>
    </submittedName>
</protein>
<feature type="domain" description="Beta-ketoacyl-[acyl-carrier-protein] synthase III C-terminal" evidence="4">
    <location>
        <begin position="245"/>
        <end position="336"/>
    </location>
</feature>
<dbReference type="GO" id="GO:0004315">
    <property type="term" value="F:3-oxoacyl-[acyl-carrier-protein] synthase activity"/>
    <property type="evidence" value="ECO:0007669"/>
    <property type="project" value="InterPro"/>
</dbReference>
<keyword evidence="2" id="KW-0808">Transferase</keyword>
<name>A0A117RH70_9ACTN</name>
<dbReference type="InterPro" id="IPR013751">
    <property type="entry name" value="ACP_syn_III_N"/>
</dbReference>
<dbReference type="EMBL" id="LMWY01000075">
    <property type="protein sequence ID" value="KUN90525.1"/>
    <property type="molecule type" value="Genomic_DNA"/>
</dbReference>
<keyword evidence="7" id="KW-1185">Reference proteome</keyword>
<dbReference type="GO" id="GO:0006633">
    <property type="term" value="P:fatty acid biosynthetic process"/>
    <property type="evidence" value="ECO:0007669"/>
    <property type="project" value="InterPro"/>
</dbReference>
<dbReference type="CDD" id="cd00827">
    <property type="entry name" value="init_cond_enzymes"/>
    <property type="match status" value="1"/>
</dbReference>
<dbReference type="Proteomes" id="UP000053429">
    <property type="component" value="Unassembled WGS sequence"/>
</dbReference>
<dbReference type="InterPro" id="IPR013747">
    <property type="entry name" value="ACP_syn_III_C"/>
</dbReference>
<organism evidence="6 7">
    <name type="scientific">Streptomyces caeruleatus</name>
    <dbReference type="NCBI Taxonomy" id="661399"/>
    <lineage>
        <taxon>Bacteria</taxon>
        <taxon>Bacillati</taxon>
        <taxon>Actinomycetota</taxon>
        <taxon>Actinomycetes</taxon>
        <taxon>Kitasatosporales</taxon>
        <taxon>Streptomycetaceae</taxon>
        <taxon>Streptomyces</taxon>
    </lineage>
</organism>
<proteinExistence type="predicted"/>
<keyword evidence="3" id="KW-0012">Acyltransferase</keyword>
<dbReference type="Gene3D" id="3.40.47.10">
    <property type="match status" value="2"/>
</dbReference>
<comment type="caution">
    <text evidence="6">The sequence shown here is derived from an EMBL/GenBank/DDBJ whole genome shotgun (WGS) entry which is preliminary data.</text>
</comment>
<dbReference type="OrthoDB" id="7055207at2"/>
<dbReference type="SUPFAM" id="SSF53901">
    <property type="entry name" value="Thiolase-like"/>
    <property type="match status" value="1"/>
</dbReference>
<evidence type="ECO:0000256" key="3">
    <source>
        <dbReference type="ARBA" id="ARBA00023315"/>
    </source>
</evidence>
<sequence>MKWDSLYIEGFGSYLPEEREFAAEMVASGRYSKVEHRKTGQVSAVVARPERGETAPEMAVAAGRSALTDAGTDPADIDVLVHAVVLHNGLEGWNCGAYLQSELGIEECVPIEIRTACAGAVVGMELVGRWCAGSGKGMVTASDAWQLPLFDRWSSDSGLVYGDGAGALVLGHDGGPFRVLSTSVVSDPLLERMHRGNDSMAMPYYGSGAPIDLRQRVAAFAEARSTEEFWTRNTAALSRCAETALADAGTAHADIAHWLVPNFGKVLLRKQCFGPLKIDAGQTLAARGWEIGHTGAADPVVGLDLLRRSGTLTPGDRLLLTGIGVGFTWGCAVLEYTGAPAPTTDTNKTNETKEGVR</sequence>
<reference evidence="6 7" key="1">
    <citation type="submission" date="2015-10" db="EMBL/GenBank/DDBJ databases">
        <title>Draft genome sequence of Streptomyces caeruleatus NRRL B-24802, type strain for the species Streptomyces caeruleatus.</title>
        <authorList>
            <person name="Ruckert C."/>
            <person name="Winkler A."/>
            <person name="Kalinowski J."/>
            <person name="Kampfer P."/>
            <person name="Glaeser S."/>
        </authorList>
    </citation>
    <scope>NUCLEOTIDE SEQUENCE [LARGE SCALE GENOMIC DNA]</scope>
    <source>
        <strain evidence="6 7">NRRL B-24802</strain>
    </source>
</reference>
<dbReference type="PANTHER" id="PTHR34069:SF2">
    <property type="entry name" value="BETA-KETOACYL-[ACYL-CARRIER-PROTEIN] SYNTHASE III"/>
    <property type="match status" value="1"/>
</dbReference>
<dbReference type="PANTHER" id="PTHR34069">
    <property type="entry name" value="3-OXOACYL-[ACYL-CARRIER-PROTEIN] SYNTHASE 3"/>
    <property type="match status" value="1"/>
</dbReference>
<evidence type="ECO:0000313" key="6">
    <source>
        <dbReference type="EMBL" id="KUN90525.1"/>
    </source>
</evidence>